<gene>
    <name evidence="3" type="ORF">Afil01_22010</name>
</gene>
<dbReference type="Gene3D" id="3.40.50.720">
    <property type="entry name" value="NAD(P)-binding Rossmann-like Domain"/>
    <property type="match status" value="1"/>
</dbReference>
<protein>
    <submittedName>
        <fullName evidence="3">NADP oxidoreductase</fullName>
    </submittedName>
</protein>
<dbReference type="PANTHER" id="PTHR14239">
    <property type="entry name" value="DUDULIN-RELATED"/>
    <property type="match status" value="1"/>
</dbReference>
<dbReference type="EMBL" id="BSTX01000001">
    <property type="protein sequence ID" value="GLZ77394.1"/>
    <property type="molecule type" value="Genomic_DNA"/>
</dbReference>
<proteinExistence type="predicted"/>
<dbReference type="SUPFAM" id="SSF51735">
    <property type="entry name" value="NAD(P)-binding Rossmann-fold domains"/>
    <property type="match status" value="1"/>
</dbReference>
<reference evidence="3" key="1">
    <citation type="submission" date="2023-03" db="EMBL/GenBank/DDBJ databases">
        <title>Actinorhabdospora filicis NBRC 111898.</title>
        <authorList>
            <person name="Ichikawa N."/>
            <person name="Sato H."/>
            <person name="Tonouchi N."/>
        </authorList>
    </citation>
    <scope>NUCLEOTIDE SEQUENCE</scope>
    <source>
        <strain evidence="3">NBRC 111898</strain>
    </source>
</reference>
<dbReference type="InterPro" id="IPR051267">
    <property type="entry name" value="STEAP_metalloreductase"/>
</dbReference>
<dbReference type="InterPro" id="IPR028939">
    <property type="entry name" value="P5C_Rdtase_cat_N"/>
</dbReference>
<sequence>MDILIVGAGSMARGIGTRLLAGGHPVHIADRDPQKAKGLAAELDGDATGHDIAEGPEDSDVVVLAVPYPANVEIARNWAAQLAGKLVVDISNPVDFATFDDLTTPEGTSAAEQVAQAAPGAKVVKAFNTTFAGNLVNGTPMDVLIAGDDDLSREAVAKLAVDGGLRPVSVGGLKHARQLEGFQLLHMKVQDQIGGGWASTVGFGG</sequence>
<keyword evidence="1" id="KW-0560">Oxidoreductase</keyword>
<feature type="domain" description="Pyrroline-5-carboxylate reductase catalytic N-terminal" evidence="2">
    <location>
        <begin position="3"/>
        <end position="93"/>
    </location>
</feature>
<dbReference type="Pfam" id="PF03807">
    <property type="entry name" value="F420_oxidored"/>
    <property type="match status" value="1"/>
</dbReference>
<evidence type="ECO:0000313" key="3">
    <source>
        <dbReference type="EMBL" id="GLZ77394.1"/>
    </source>
</evidence>
<name>A0A9W6SKL6_9ACTN</name>
<evidence type="ECO:0000259" key="2">
    <source>
        <dbReference type="Pfam" id="PF03807"/>
    </source>
</evidence>
<dbReference type="RefSeq" id="WP_285662506.1">
    <property type="nucleotide sequence ID" value="NZ_BSTX01000001.1"/>
</dbReference>
<accession>A0A9W6SKL6</accession>
<keyword evidence="4" id="KW-1185">Reference proteome</keyword>
<dbReference type="InterPro" id="IPR036291">
    <property type="entry name" value="NAD(P)-bd_dom_sf"/>
</dbReference>
<evidence type="ECO:0000256" key="1">
    <source>
        <dbReference type="ARBA" id="ARBA00023002"/>
    </source>
</evidence>
<dbReference type="AlphaFoldDB" id="A0A9W6SKL6"/>
<dbReference type="PANTHER" id="PTHR14239:SF10">
    <property type="entry name" value="REDUCTASE"/>
    <property type="match status" value="1"/>
</dbReference>
<dbReference type="Proteomes" id="UP001165079">
    <property type="component" value="Unassembled WGS sequence"/>
</dbReference>
<organism evidence="3 4">
    <name type="scientific">Actinorhabdospora filicis</name>
    <dbReference type="NCBI Taxonomy" id="1785913"/>
    <lineage>
        <taxon>Bacteria</taxon>
        <taxon>Bacillati</taxon>
        <taxon>Actinomycetota</taxon>
        <taxon>Actinomycetes</taxon>
        <taxon>Micromonosporales</taxon>
        <taxon>Micromonosporaceae</taxon>
        <taxon>Actinorhabdospora</taxon>
    </lineage>
</organism>
<evidence type="ECO:0000313" key="4">
    <source>
        <dbReference type="Proteomes" id="UP001165079"/>
    </source>
</evidence>
<comment type="caution">
    <text evidence="3">The sequence shown here is derived from an EMBL/GenBank/DDBJ whole genome shotgun (WGS) entry which is preliminary data.</text>
</comment>
<dbReference type="GO" id="GO:0016491">
    <property type="term" value="F:oxidoreductase activity"/>
    <property type="evidence" value="ECO:0007669"/>
    <property type="project" value="UniProtKB-KW"/>
</dbReference>